<reference evidence="3 4" key="1">
    <citation type="submission" date="2020-04" db="EMBL/GenBank/DDBJ databases">
        <title>Luteolibacter sp. G-1-1-1 isolated from soil.</title>
        <authorList>
            <person name="Dahal R.H."/>
        </authorList>
    </citation>
    <scope>NUCLEOTIDE SEQUENCE [LARGE SCALE GENOMIC DNA]</scope>
    <source>
        <strain evidence="3 4">G-1-1-1</strain>
    </source>
</reference>
<dbReference type="KEGG" id="luo:HHL09_25815"/>
<keyword evidence="4" id="KW-1185">Reference proteome</keyword>
<evidence type="ECO:0000256" key="2">
    <source>
        <dbReference type="SAM" id="Phobius"/>
    </source>
</evidence>
<sequence length="340" mass="37173">MSSNSFQHRPGRNSRQVGDAPSIGHVPKMNRDSESRVTKHTRKRVEIKEPNIKLILVISGMLAATAAVVIGLLLWAGVSKARIAEEHQAFVVSPPPPPKPATIPLAPAPDETAAAKLVEDFLAARSEAELAGLIRPTEQAPSEILAKLAALPEKDGKLKSVQPVGSVNSRALQLEGVVVTFDTGRNRLALLAPDASGKWLVDFDGFDRYSTPAWNEILSDKTVTGTVRVFLSPDRYYNGIYGDDTKWACYGIASPDNETLMFGYVPKDGELHELIAKLLDKDNAPAGQKPKACRVTLEIRHDEKSDKRQFEITRVLSDEWAIGDQALDQKLGRPLSQTTK</sequence>
<name>A0A858RQX5_9BACT</name>
<evidence type="ECO:0000256" key="1">
    <source>
        <dbReference type="SAM" id="MobiDB-lite"/>
    </source>
</evidence>
<evidence type="ECO:0000313" key="4">
    <source>
        <dbReference type="Proteomes" id="UP000501812"/>
    </source>
</evidence>
<evidence type="ECO:0000313" key="3">
    <source>
        <dbReference type="EMBL" id="QJE99051.1"/>
    </source>
</evidence>
<gene>
    <name evidence="3" type="ORF">HHL09_25815</name>
</gene>
<keyword evidence="2" id="KW-1133">Transmembrane helix</keyword>
<organism evidence="3 4">
    <name type="scientific">Luteolibacter luteus</name>
    <dbReference type="NCBI Taxonomy" id="2728835"/>
    <lineage>
        <taxon>Bacteria</taxon>
        <taxon>Pseudomonadati</taxon>
        <taxon>Verrucomicrobiota</taxon>
        <taxon>Verrucomicrobiia</taxon>
        <taxon>Verrucomicrobiales</taxon>
        <taxon>Verrucomicrobiaceae</taxon>
        <taxon>Luteolibacter</taxon>
    </lineage>
</organism>
<keyword evidence="2" id="KW-0812">Transmembrane</keyword>
<dbReference type="EMBL" id="CP051774">
    <property type="protein sequence ID" value="QJE99051.1"/>
    <property type="molecule type" value="Genomic_DNA"/>
</dbReference>
<dbReference type="Proteomes" id="UP000501812">
    <property type="component" value="Chromosome"/>
</dbReference>
<feature type="transmembrane region" description="Helical" evidence="2">
    <location>
        <begin position="52"/>
        <end position="78"/>
    </location>
</feature>
<dbReference type="AlphaFoldDB" id="A0A858RQX5"/>
<keyword evidence="2" id="KW-0472">Membrane</keyword>
<accession>A0A858RQX5</accession>
<proteinExistence type="predicted"/>
<feature type="region of interest" description="Disordered" evidence="1">
    <location>
        <begin position="1"/>
        <end position="42"/>
    </location>
</feature>
<protein>
    <submittedName>
        <fullName evidence="3">Uncharacterized protein</fullName>
    </submittedName>
</protein>
<dbReference type="RefSeq" id="WP_169457537.1">
    <property type="nucleotide sequence ID" value="NZ_CP051774.1"/>
</dbReference>